<dbReference type="FunFam" id="3.30.70.270:FF:000001">
    <property type="entry name" value="Diguanylate cyclase domain protein"/>
    <property type="match status" value="1"/>
</dbReference>
<dbReference type="PANTHER" id="PTHR45138:SF24">
    <property type="entry name" value="DIGUANYLATE CYCLASE DGCC-RELATED"/>
    <property type="match status" value="1"/>
</dbReference>
<dbReference type="Proteomes" id="UP000672934">
    <property type="component" value="Unassembled WGS sequence"/>
</dbReference>
<organism evidence="5 6">
    <name type="scientific">Cupriavidus yeoncheonensis</name>
    <dbReference type="NCBI Taxonomy" id="1462994"/>
    <lineage>
        <taxon>Bacteria</taxon>
        <taxon>Pseudomonadati</taxon>
        <taxon>Pseudomonadota</taxon>
        <taxon>Betaproteobacteria</taxon>
        <taxon>Burkholderiales</taxon>
        <taxon>Burkholderiaceae</taxon>
        <taxon>Cupriavidus</taxon>
    </lineage>
</organism>
<gene>
    <name evidence="5" type="ORF">LMG31506_03514</name>
</gene>
<dbReference type="Gene3D" id="3.30.70.270">
    <property type="match status" value="1"/>
</dbReference>
<comment type="caution">
    <text evidence="5">The sequence shown here is derived from an EMBL/GenBank/DDBJ whole genome shotgun (WGS) entry which is preliminary data.</text>
</comment>
<name>A0A916N580_9BURK</name>
<evidence type="ECO:0000256" key="3">
    <source>
        <dbReference type="SAM" id="Phobius"/>
    </source>
</evidence>
<dbReference type="AlphaFoldDB" id="A0A916N580"/>
<sequence>MSVPTALLVITAALSAMMLAIVWSLRRCGLPGVPDWCNANLAVTMALPLFALRGQISDMLSVVAANAALAWALAMFYAGCVRFCGGQPRWGRLAVGALATMAVVVTWRYVYDVFTTRVAAVSAFNTVLCVLTGITLIRKRPRGRAGSYHLTTAAFALFFATGHAARGLLSAFSLMGDPYSLQSLGLNALFLTLGALVMPALSMGAVLMIHDTMVRRLEDIANTDGLTGVMSRKAWEDMGGREIARAAHGHPPLALVIVDIDRFKAVNDTYGHAAGDAVLKGFAGLAAAQIRATDGVGRLGGEEFAVLLPATRMADALRLAERIRTGAEQHCVQIGDHGAAVRYTISGGIACLRPGESLAQLSARADAALYRAKLEGRNRIVAHDDRQPGAGTSTPVREALPA</sequence>
<dbReference type="RefSeq" id="WP_211948450.1">
    <property type="nucleotide sequence ID" value="NZ_CAJPUY010000012.1"/>
</dbReference>
<dbReference type="GO" id="GO:0043709">
    <property type="term" value="P:cell adhesion involved in single-species biofilm formation"/>
    <property type="evidence" value="ECO:0007669"/>
    <property type="project" value="TreeGrafter"/>
</dbReference>
<dbReference type="InterPro" id="IPR029787">
    <property type="entry name" value="Nucleotide_cyclase"/>
</dbReference>
<dbReference type="NCBIfam" id="TIGR00254">
    <property type="entry name" value="GGDEF"/>
    <property type="match status" value="1"/>
</dbReference>
<dbReference type="CDD" id="cd01949">
    <property type="entry name" value="GGDEF"/>
    <property type="match status" value="1"/>
</dbReference>
<feature type="transmembrane region" description="Helical" evidence="3">
    <location>
        <begin position="62"/>
        <end position="81"/>
    </location>
</feature>
<feature type="transmembrane region" description="Helical" evidence="3">
    <location>
        <begin position="189"/>
        <end position="209"/>
    </location>
</feature>
<reference evidence="5" key="1">
    <citation type="submission" date="2021-03" db="EMBL/GenBank/DDBJ databases">
        <authorList>
            <person name="Peeters C."/>
        </authorList>
    </citation>
    <scope>NUCLEOTIDE SEQUENCE</scope>
    <source>
        <strain evidence="5">LMG 31506</strain>
    </source>
</reference>
<dbReference type="InterPro" id="IPR000160">
    <property type="entry name" value="GGDEF_dom"/>
</dbReference>
<dbReference type="Pfam" id="PF00990">
    <property type="entry name" value="GGDEF"/>
    <property type="match status" value="1"/>
</dbReference>
<dbReference type="InterPro" id="IPR043128">
    <property type="entry name" value="Rev_trsase/Diguanyl_cyclase"/>
</dbReference>
<feature type="transmembrane region" description="Helical" evidence="3">
    <location>
        <begin position="6"/>
        <end position="25"/>
    </location>
</feature>
<dbReference type="EC" id="2.7.7.65" evidence="1"/>
<protein>
    <recommendedName>
        <fullName evidence="1">diguanylate cyclase</fullName>
        <ecNumber evidence="1">2.7.7.65</ecNumber>
    </recommendedName>
</protein>
<dbReference type="EMBL" id="CAJPUY010000012">
    <property type="protein sequence ID" value="CAG2146957.1"/>
    <property type="molecule type" value="Genomic_DNA"/>
</dbReference>
<dbReference type="GO" id="GO:1902201">
    <property type="term" value="P:negative regulation of bacterial-type flagellum-dependent cell motility"/>
    <property type="evidence" value="ECO:0007669"/>
    <property type="project" value="TreeGrafter"/>
</dbReference>
<dbReference type="SUPFAM" id="SSF55073">
    <property type="entry name" value="Nucleotide cyclase"/>
    <property type="match status" value="1"/>
</dbReference>
<feature type="region of interest" description="Disordered" evidence="2">
    <location>
        <begin position="383"/>
        <end position="402"/>
    </location>
</feature>
<dbReference type="GO" id="GO:0005886">
    <property type="term" value="C:plasma membrane"/>
    <property type="evidence" value="ECO:0007669"/>
    <property type="project" value="TreeGrafter"/>
</dbReference>
<evidence type="ECO:0000313" key="6">
    <source>
        <dbReference type="Proteomes" id="UP000672934"/>
    </source>
</evidence>
<evidence type="ECO:0000256" key="2">
    <source>
        <dbReference type="SAM" id="MobiDB-lite"/>
    </source>
</evidence>
<keyword evidence="6" id="KW-1185">Reference proteome</keyword>
<evidence type="ECO:0000259" key="4">
    <source>
        <dbReference type="PROSITE" id="PS50887"/>
    </source>
</evidence>
<keyword evidence="3" id="KW-0472">Membrane</keyword>
<feature type="transmembrane region" description="Helical" evidence="3">
    <location>
        <begin position="117"/>
        <end position="137"/>
    </location>
</feature>
<dbReference type="PROSITE" id="PS50887">
    <property type="entry name" value="GGDEF"/>
    <property type="match status" value="1"/>
</dbReference>
<feature type="transmembrane region" description="Helical" evidence="3">
    <location>
        <begin position="149"/>
        <end position="169"/>
    </location>
</feature>
<keyword evidence="3" id="KW-1133">Transmembrane helix</keyword>
<dbReference type="GO" id="GO:0052621">
    <property type="term" value="F:diguanylate cyclase activity"/>
    <property type="evidence" value="ECO:0007669"/>
    <property type="project" value="UniProtKB-EC"/>
</dbReference>
<dbReference type="SMART" id="SM00267">
    <property type="entry name" value="GGDEF"/>
    <property type="match status" value="1"/>
</dbReference>
<dbReference type="PANTHER" id="PTHR45138">
    <property type="entry name" value="REGULATORY COMPONENTS OF SENSORY TRANSDUCTION SYSTEM"/>
    <property type="match status" value="1"/>
</dbReference>
<proteinExistence type="predicted"/>
<feature type="transmembrane region" description="Helical" evidence="3">
    <location>
        <begin position="93"/>
        <end position="111"/>
    </location>
</feature>
<accession>A0A916N580</accession>
<evidence type="ECO:0000256" key="1">
    <source>
        <dbReference type="ARBA" id="ARBA00012528"/>
    </source>
</evidence>
<evidence type="ECO:0000313" key="5">
    <source>
        <dbReference type="EMBL" id="CAG2146957.1"/>
    </source>
</evidence>
<feature type="domain" description="GGDEF" evidence="4">
    <location>
        <begin position="251"/>
        <end position="385"/>
    </location>
</feature>
<dbReference type="InterPro" id="IPR050469">
    <property type="entry name" value="Diguanylate_Cyclase"/>
</dbReference>
<keyword evidence="3" id="KW-0812">Transmembrane</keyword>